<feature type="compositionally biased region" description="Polar residues" evidence="1">
    <location>
        <begin position="708"/>
        <end position="717"/>
    </location>
</feature>
<dbReference type="RefSeq" id="XP_040699517.1">
    <property type="nucleotide sequence ID" value="XM_040845264.1"/>
</dbReference>
<feature type="compositionally biased region" description="Acidic residues" evidence="1">
    <location>
        <begin position="461"/>
        <end position="473"/>
    </location>
</feature>
<dbReference type="OrthoDB" id="438641at2759"/>
<feature type="region of interest" description="Disordered" evidence="1">
    <location>
        <begin position="572"/>
        <end position="591"/>
    </location>
</feature>
<name>A0A1L9T8J3_9EURO</name>
<feature type="region of interest" description="Disordered" evidence="1">
    <location>
        <begin position="444"/>
        <end position="473"/>
    </location>
</feature>
<evidence type="ECO:0000313" key="3">
    <source>
        <dbReference type="Proteomes" id="UP000184356"/>
    </source>
</evidence>
<protein>
    <submittedName>
        <fullName evidence="2">Uncharacterized protein</fullName>
    </submittedName>
</protein>
<feature type="compositionally biased region" description="Low complexity" evidence="1">
    <location>
        <begin position="725"/>
        <end position="739"/>
    </location>
</feature>
<dbReference type="AlphaFoldDB" id="A0A1L9T8J3"/>
<accession>A0A1L9T8J3</accession>
<dbReference type="STRING" id="1036612.A0A1L9T8J3"/>
<dbReference type="VEuPathDB" id="FungiDB:ASPSYDRAFT_34616"/>
<sequence length="964" mass="104571">MSRLTESHYPKPDDAVLAARASQNIRSTTLEVLNAGISRCFEKGPNQVFIIFNVLFEAAWRGETDINRDPWVPPDGIKNDLSRWLHTFSPTHVLDAARVYTVLIILLSCKGDSQSLIASTRFLAPTHGVFLTMDDIKHQPSANLPALFNAAKKAAIDGKIGKTTILPVHLVDVELVRIAKMKLPTEDYPTFEHCFVIGVAREGWRLYQAWGKPYKRRGFRLDEWIMADGNRVRSWGEGRKWMRLFERFVSKTGAWTEELNEIYRDLFIPSMKDVEKRKGLSSLDILHFRPHVRVFGSMEVAIEDIQKFSIVEQADPQPQSTLKPESPTETKSPGSLSMSCEQAEEWYKSTYGPVETTASGPMASQDPSIYASLTNYSTTEAAKPVISSAEKAESKQTRGFFGPTGLPVCACCVKAMKGPSTRPATQPSAKTVAKASAKAAGKAPVKDLSSVEAKPPAYGDVDGEADGDGDADSDTTIIIDHEFYLKTRIPVEAGALDDGEGPSSVDTSRGSLSTALDNINAGIDSTLSVAKAKLDSTPDHWAFRGESGTVERDDKALTEKVSELDISSDAVDNAKASANAGTEPPRTTSSKFNAEVEPVLNLTRTKLDGIRDYGSHFGFKPYPRPDLGVDLQVNAESKGEVGSAGVDTDAPVNSEALSRDEIETPTTVTSNVDTKIEAEVEHDIDVGAGPEEIVDTERTVGVDKETTIKATSQTNSELDIESGTKASAKAKSPVKPPSKVDSDMGLNTVEDAEASIDSKTPAQIETRLPVTAPSGSSAEEASVAVNVVSDSSVIENFSKLDTNAADSAEVKPHVAVKTSAHLTPKPPNLAPSKPDFRGPARVRSKNNTSTRVIPKIKPAVRPPPKANIPARWKLTPVPEQDEDQKFASEDESDGGVSLNVHDGSESRFQELNLGVARWEASRTSHAGRARTNQGRDYLQAFNLAGAAWNAELDRFRMGIKACKW</sequence>
<evidence type="ECO:0000313" key="2">
    <source>
        <dbReference type="EMBL" id="OJJ55711.1"/>
    </source>
</evidence>
<feature type="region of interest" description="Disordered" evidence="1">
    <location>
        <begin position="817"/>
        <end position="848"/>
    </location>
</feature>
<reference evidence="3" key="1">
    <citation type="journal article" date="2017" name="Genome Biol.">
        <title>Comparative genomics reveals high biological diversity and specific adaptations in the industrially and medically important fungal genus Aspergillus.</title>
        <authorList>
            <person name="de Vries R.P."/>
            <person name="Riley R."/>
            <person name="Wiebenga A."/>
            <person name="Aguilar-Osorio G."/>
            <person name="Amillis S."/>
            <person name="Uchima C.A."/>
            <person name="Anderluh G."/>
            <person name="Asadollahi M."/>
            <person name="Askin M."/>
            <person name="Barry K."/>
            <person name="Battaglia E."/>
            <person name="Bayram O."/>
            <person name="Benocci T."/>
            <person name="Braus-Stromeyer S.A."/>
            <person name="Caldana C."/>
            <person name="Canovas D."/>
            <person name="Cerqueira G.C."/>
            <person name="Chen F."/>
            <person name="Chen W."/>
            <person name="Choi C."/>
            <person name="Clum A."/>
            <person name="Dos Santos R.A."/>
            <person name="Damasio A.R."/>
            <person name="Diallinas G."/>
            <person name="Emri T."/>
            <person name="Fekete E."/>
            <person name="Flipphi M."/>
            <person name="Freyberg S."/>
            <person name="Gallo A."/>
            <person name="Gournas C."/>
            <person name="Habgood R."/>
            <person name="Hainaut M."/>
            <person name="Harispe M.L."/>
            <person name="Henrissat B."/>
            <person name="Hilden K.S."/>
            <person name="Hope R."/>
            <person name="Hossain A."/>
            <person name="Karabika E."/>
            <person name="Karaffa L."/>
            <person name="Karanyi Z."/>
            <person name="Krasevec N."/>
            <person name="Kuo A."/>
            <person name="Kusch H."/>
            <person name="LaButti K."/>
            <person name="Lagendijk E.L."/>
            <person name="Lapidus A."/>
            <person name="Levasseur A."/>
            <person name="Lindquist E."/>
            <person name="Lipzen A."/>
            <person name="Logrieco A.F."/>
            <person name="MacCabe A."/>
            <person name="Maekelae M.R."/>
            <person name="Malavazi I."/>
            <person name="Melin P."/>
            <person name="Meyer V."/>
            <person name="Mielnichuk N."/>
            <person name="Miskei M."/>
            <person name="Molnar A.P."/>
            <person name="Mule G."/>
            <person name="Ngan C.Y."/>
            <person name="Orejas M."/>
            <person name="Orosz E."/>
            <person name="Ouedraogo J.P."/>
            <person name="Overkamp K.M."/>
            <person name="Park H.-S."/>
            <person name="Perrone G."/>
            <person name="Piumi F."/>
            <person name="Punt P.J."/>
            <person name="Ram A.F."/>
            <person name="Ramon A."/>
            <person name="Rauscher S."/>
            <person name="Record E."/>
            <person name="Riano-Pachon D.M."/>
            <person name="Robert V."/>
            <person name="Roehrig J."/>
            <person name="Ruller R."/>
            <person name="Salamov A."/>
            <person name="Salih N.S."/>
            <person name="Samson R.A."/>
            <person name="Sandor E."/>
            <person name="Sanguinetti M."/>
            <person name="Schuetze T."/>
            <person name="Sepcic K."/>
            <person name="Shelest E."/>
            <person name="Sherlock G."/>
            <person name="Sophianopoulou V."/>
            <person name="Squina F.M."/>
            <person name="Sun H."/>
            <person name="Susca A."/>
            <person name="Todd R.B."/>
            <person name="Tsang A."/>
            <person name="Unkles S.E."/>
            <person name="van de Wiele N."/>
            <person name="van Rossen-Uffink D."/>
            <person name="Oliveira J.V."/>
            <person name="Vesth T.C."/>
            <person name="Visser J."/>
            <person name="Yu J.-H."/>
            <person name="Zhou M."/>
            <person name="Andersen M.R."/>
            <person name="Archer D.B."/>
            <person name="Baker S.E."/>
            <person name="Benoit I."/>
            <person name="Brakhage A.A."/>
            <person name="Braus G.H."/>
            <person name="Fischer R."/>
            <person name="Frisvad J.C."/>
            <person name="Goldman G.H."/>
            <person name="Houbraken J."/>
            <person name="Oakley B."/>
            <person name="Pocsi I."/>
            <person name="Scazzocchio C."/>
            <person name="Seiboth B."/>
            <person name="vanKuyk P.A."/>
            <person name="Wortman J."/>
            <person name="Dyer P.S."/>
            <person name="Grigoriev I.V."/>
        </authorList>
    </citation>
    <scope>NUCLEOTIDE SEQUENCE [LARGE SCALE GENOMIC DNA]</scope>
    <source>
        <strain evidence="3">CBS 593.65</strain>
    </source>
</reference>
<organism evidence="2 3">
    <name type="scientific">Aspergillus sydowii CBS 593.65</name>
    <dbReference type="NCBI Taxonomy" id="1036612"/>
    <lineage>
        <taxon>Eukaryota</taxon>
        <taxon>Fungi</taxon>
        <taxon>Dikarya</taxon>
        <taxon>Ascomycota</taxon>
        <taxon>Pezizomycotina</taxon>
        <taxon>Eurotiomycetes</taxon>
        <taxon>Eurotiomycetidae</taxon>
        <taxon>Eurotiales</taxon>
        <taxon>Aspergillaceae</taxon>
        <taxon>Aspergillus</taxon>
        <taxon>Aspergillus subgen. Nidulantes</taxon>
    </lineage>
</organism>
<feature type="region of interest" description="Disordered" evidence="1">
    <location>
        <begin position="704"/>
        <end position="744"/>
    </location>
</feature>
<proteinExistence type="predicted"/>
<dbReference type="Proteomes" id="UP000184356">
    <property type="component" value="Unassembled WGS sequence"/>
</dbReference>
<keyword evidence="3" id="KW-1185">Reference proteome</keyword>
<evidence type="ECO:0000256" key="1">
    <source>
        <dbReference type="SAM" id="MobiDB-lite"/>
    </source>
</evidence>
<feature type="region of interest" description="Disordered" evidence="1">
    <location>
        <begin position="876"/>
        <end position="901"/>
    </location>
</feature>
<feature type="region of interest" description="Disordered" evidence="1">
    <location>
        <begin position="314"/>
        <end position="339"/>
    </location>
</feature>
<gene>
    <name evidence="2" type="ORF">ASPSYDRAFT_34616</name>
</gene>
<dbReference type="GeneID" id="63761337"/>
<feature type="compositionally biased region" description="Polar residues" evidence="1">
    <location>
        <begin position="316"/>
        <end position="339"/>
    </location>
</feature>
<dbReference type="EMBL" id="KV878592">
    <property type="protein sequence ID" value="OJJ55711.1"/>
    <property type="molecule type" value="Genomic_DNA"/>
</dbReference>